<keyword evidence="4" id="KW-0479">Metal-binding</keyword>
<reference evidence="7" key="1">
    <citation type="journal article" date="2020" name="Stud. Mycol.">
        <title>101 Dothideomycetes genomes: a test case for predicting lifestyles and emergence of pathogens.</title>
        <authorList>
            <person name="Haridas S."/>
            <person name="Albert R."/>
            <person name="Binder M."/>
            <person name="Bloem J."/>
            <person name="Labutti K."/>
            <person name="Salamov A."/>
            <person name="Andreopoulos B."/>
            <person name="Baker S."/>
            <person name="Barry K."/>
            <person name="Bills G."/>
            <person name="Bluhm B."/>
            <person name="Cannon C."/>
            <person name="Castanera R."/>
            <person name="Culley D."/>
            <person name="Daum C."/>
            <person name="Ezra D."/>
            <person name="Gonzalez J."/>
            <person name="Henrissat B."/>
            <person name="Kuo A."/>
            <person name="Liang C."/>
            <person name="Lipzen A."/>
            <person name="Lutzoni F."/>
            <person name="Magnuson J."/>
            <person name="Mondo S."/>
            <person name="Nolan M."/>
            <person name="Ohm R."/>
            <person name="Pangilinan J."/>
            <person name="Park H.-J."/>
            <person name="Ramirez L."/>
            <person name="Alfaro M."/>
            <person name="Sun H."/>
            <person name="Tritt A."/>
            <person name="Yoshinaga Y."/>
            <person name="Zwiers L.-H."/>
            <person name="Turgeon B."/>
            <person name="Goodwin S."/>
            <person name="Spatafora J."/>
            <person name="Crous P."/>
            <person name="Grigoriev I."/>
        </authorList>
    </citation>
    <scope>NUCLEOTIDE SEQUENCE</scope>
    <source>
        <strain evidence="7">CBS 130266</strain>
    </source>
</reference>
<dbReference type="InterPro" id="IPR001929">
    <property type="entry name" value="Germin"/>
</dbReference>
<dbReference type="AlphaFoldDB" id="A0A9P4TZZ6"/>
<proteinExistence type="inferred from homology"/>
<feature type="non-terminal residue" evidence="7">
    <location>
        <position position="204"/>
    </location>
</feature>
<comment type="caution">
    <text evidence="7">The sequence shown here is derived from an EMBL/GenBank/DDBJ whole genome shotgun (WGS) entry which is preliminary data.</text>
</comment>
<dbReference type="InterPro" id="IPR006045">
    <property type="entry name" value="Cupin_1"/>
</dbReference>
<dbReference type="PANTHER" id="PTHR31238">
    <property type="entry name" value="GERMIN-LIKE PROTEIN SUBFAMILY 3 MEMBER 3"/>
    <property type="match status" value="1"/>
</dbReference>
<feature type="non-terminal residue" evidence="7">
    <location>
        <position position="1"/>
    </location>
</feature>
<evidence type="ECO:0000259" key="6">
    <source>
        <dbReference type="SMART" id="SM00835"/>
    </source>
</evidence>
<evidence type="ECO:0000256" key="1">
    <source>
        <dbReference type="ARBA" id="ARBA00004613"/>
    </source>
</evidence>
<feature type="domain" description="Cupin type-1" evidence="6">
    <location>
        <begin position="32"/>
        <end position="167"/>
    </location>
</feature>
<dbReference type="EMBL" id="MU007032">
    <property type="protein sequence ID" value="KAF2431438.1"/>
    <property type="molecule type" value="Genomic_DNA"/>
</dbReference>
<keyword evidence="8" id="KW-1185">Reference proteome</keyword>
<gene>
    <name evidence="7" type="ORF">EJ08DRAFT_569476</name>
</gene>
<evidence type="ECO:0000256" key="3">
    <source>
        <dbReference type="ARBA" id="ARBA00022525"/>
    </source>
</evidence>
<accession>A0A9P4TZZ6</accession>
<protein>
    <submittedName>
        <fullName evidence="7">RmlC-like cupin</fullName>
    </submittedName>
</protein>
<dbReference type="CDD" id="cd02241">
    <property type="entry name" value="cupin_OxOx"/>
    <property type="match status" value="1"/>
</dbReference>
<dbReference type="GO" id="GO:0030145">
    <property type="term" value="F:manganese ion binding"/>
    <property type="evidence" value="ECO:0007669"/>
    <property type="project" value="InterPro"/>
</dbReference>
<keyword evidence="5" id="KW-0464">Manganese</keyword>
<name>A0A9P4TZZ6_9PEZI</name>
<dbReference type="PRINTS" id="PR00325">
    <property type="entry name" value="GERMIN"/>
</dbReference>
<dbReference type="Gene3D" id="2.60.120.10">
    <property type="entry name" value="Jelly Rolls"/>
    <property type="match status" value="1"/>
</dbReference>
<dbReference type="Pfam" id="PF00190">
    <property type="entry name" value="Cupin_1"/>
    <property type="match status" value="1"/>
</dbReference>
<dbReference type="Proteomes" id="UP000800235">
    <property type="component" value="Unassembled WGS sequence"/>
</dbReference>
<keyword evidence="3" id="KW-0964">Secreted</keyword>
<evidence type="ECO:0000256" key="2">
    <source>
        <dbReference type="ARBA" id="ARBA00007456"/>
    </source>
</evidence>
<evidence type="ECO:0000256" key="5">
    <source>
        <dbReference type="ARBA" id="ARBA00023211"/>
    </source>
</evidence>
<evidence type="ECO:0000256" key="4">
    <source>
        <dbReference type="ARBA" id="ARBA00022723"/>
    </source>
</evidence>
<dbReference type="SUPFAM" id="SSF51182">
    <property type="entry name" value="RmlC-like cupins"/>
    <property type="match status" value="1"/>
</dbReference>
<dbReference type="InterPro" id="IPR014710">
    <property type="entry name" value="RmlC-like_jellyroll"/>
</dbReference>
<comment type="similarity">
    <text evidence="2">Belongs to the germin family.</text>
</comment>
<dbReference type="SMART" id="SM00835">
    <property type="entry name" value="Cupin_1"/>
    <property type="match status" value="1"/>
</dbReference>
<dbReference type="OrthoDB" id="1921208at2759"/>
<dbReference type="InterPro" id="IPR011051">
    <property type="entry name" value="RmlC_Cupin_sf"/>
</dbReference>
<organism evidence="7 8">
    <name type="scientific">Tothia fuscella</name>
    <dbReference type="NCBI Taxonomy" id="1048955"/>
    <lineage>
        <taxon>Eukaryota</taxon>
        <taxon>Fungi</taxon>
        <taxon>Dikarya</taxon>
        <taxon>Ascomycota</taxon>
        <taxon>Pezizomycotina</taxon>
        <taxon>Dothideomycetes</taxon>
        <taxon>Pleosporomycetidae</taxon>
        <taxon>Venturiales</taxon>
        <taxon>Cylindrosympodiaceae</taxon>
        <taxon>Tothia</taxon>
    </lineage>
</organism>
<evidence type="ECO:0000313" key="8">
    <source>
        <dbReference type="Proteomes" id="UP000800235"/>
    </source>
</evidence>
<evidence type="ECO:0000313" key="7">
    <source>
        <dbReference type="EMBL" id="KAF2431438.1"/>
    </source>
</evidence>
<comment type="subcellular location">
    <subcellularLocation>
        <location evidence="1">Secreted</location>
    </subcellularLocation>
</comment>
<sequence>TKVTAVDRMKALLFDANGNIKTGDALRQQTVFDFSNAKPAKNEFGGSKAAATVANFPILTEMGLSTTVAFLSACGMNTPHVHPRGNEFLTVVNGTVEFGMILENGIANEITGTLNKFQGAVFPQGSIHYQFNPTCNDATFVATLNNEDAGTNQVAQGFFGLNNEVVKAAIGYPVPSKGEDIETFRKNIPLSLAQGIERCLRTCN</sequence>
<dbReference type="GO" id="GO:0005576">
    <property type="term" value="C:extracellular region"/>
    <property type="evidence" value="ECO:0007669"/>
    <property type="project" value="UniProtKB-SubCell"/>
</dbReference>